<protein>
    <submittedName>
        <fullName evidence="2">Uncharacterized protein</fullName>
    </submittedName>
</protein>
<reference evidence="2" key="1">
    <citation type="journal article" date="2023" name="Mol. Biol. Evol.">
        <title>Third-Generation Sequencing Reveals the Adaptive Role of the Epigenome in Three Deep-Sea Polychaetes.</title>
        <authorList>
            <person name="Perez M."/>
            <person name="Aroh O."/>
            <person name="Sun Y."/>
            <person name="Lan Y."/>
            <person name="Juniper S.K."/>
            <person name="Young C.R."/>
            <person name="Angers B."/>
            <person name="Qian P.Y."/>
        </authorList>
    </citation>
    <scope>NUCLEOTIDE SEQUENCE</scope>
    <source>
        <strain evidence="2">P08H-3</strain>
    </source>
</reference>
<dbReference type="EMBL" id="JAODUP010000455">
    <property type="protein sequence ID" value="KAK2149368.1"/>
    <property type="molecule type" value="Genomic_DNA"/>
</dbReference>
<evidence type="ECO:0000256" key="1">
    <source>
        <dbReference type="SAM" id="MobiDB-lite"/>
    </source>
</evidence>
<name>A0AAD9JAX3_9ANNE</name>
<gene>
    <name evidence="2" type="ORF">LSH36_456g03061</name>
</gene>
<organism evidence="2 3">
    <name type="scientific">Paralvinella palmiformis</name>
    <dbReference type="NCBI Taxonomy" id="53620"/>
    <lineage>
        <taxon>Eukaryota</taxon>
        <taxon>Metazoa</taxon>
        <taxon>Spiralia</taxon>
        <taxon>Lophotrochozoa</taxon>
        <taxon>Annelida</taxon>
        <taxon>Polychaeta</taxon>
        <taxon>Sedentaria</taxon>
        <taxon>Canalipalpata</taxon>
        <taxon>Terebellida</taxon>
        <taxon>Terebelliformia</taxon>
        <taxon>Alvinellidae</taxon>
        <taxon>Paralvinella</taxon>
    </lineage>
</organism>
<feature type="compositionally biased region" description="Basic residues" evidence="1">
    <location>
        <begin position="275"/>
        <end position="287"/>
    </location>
</feature>
<proteinExistence type="predicted"/>
<feature type="region of interest" description="Disordered" evidence="1">
    <location>
        <begin position="253"/>
        <end position="287"/>
    </location>
</feature>
<dbReference type="AlphaFoldDB" id="A0AAD9JAX3"/>
<accession>A0AAD9JAX3</accession>
<feature type="compositionally biased region" description="Polar residues" evidence="1">
    <location>
        <begin position="253"/>
        <end position="272"/>
    </location>
</feature>
<keyword evidence="3" id="KW-1185">Reference proteome</keyword>
<dbReference type="Proteomes" id="UP001208570">
    <property type="component" value="Unassembled WGS sequence"/>
</dbReference>
<comment type="caution">
    <text evidence="2">The sequence shown here is derived from an EMBL/GenBank/DDBJ whole genome shotgun (WGS) entry which is preliminary data.</text>
</comment>
<evidence type="ECO:0000313" key="2">
    <source>
        <dbReference type="EMBL" id="KAK2149368.1"/>
    </source>
</evidence>
<sequence length="287" mass="29676">MFGSQTVSDYAFGERFGRTASTPTFGSNICHLEFGSTSSSADVSDKPSKRDIVLDHLDIVQPHKDSNIELTIQLKILPSTFGGFTKSASTPTFGTTVKTATDSAAPAFGAPSGGFGSAAPTPSFRSTTNPPAFGVTTSTPTFGHNIWCHNINTYICTPSQQTKPPTVFVSGTATPSFQFGGQQPTVPQPSTGAMFQFGQNAQQPAAPTSGFNFGAGIASPSAGSTVTPISFGGSTPVNTNFTGTANPAGSTFQFNAAPSGANSNPFSVTTPASARRVKTARRKLPRK</sequence>
<evidence type="ECO:0000313" key="3">
    <source>
        <dbReference type="Proteomes" id="UP001208570"/>
    </source>
</evidence>